<evidence type="ECO:0000259" key="4">
    <source>
        <dbReference type="Pfam" id="PF24883"/>
    </source>
</evidence>
<evidence type="ECO:0000259" key="3">
    <source>
        <dbReference type="Pfam" id="PF22939"/>
    </source>
</evidence>
<dbReference type="Gene3D" id="2.130.10.10">
    <property type="entry name" value="YVTN repeat-like/Quinoprotein amine dehydrogenase"/>
    <property type="match status" value="3"/>
</dbReference>
<keyword evidence="1" id="KW-0677">Repeat</keyword>
<name>A0AAN6S622_9PEZI</name>
<proteinExistence type="predicted"/>
<dbReference type="InterPro" id="IPR011047">
    <property type="entry name" value="Quinoprotein_ADH-like_sf"/>
</dbReference>
<dbReference type="Proteomes" id="UP001303473">
    <property type="component" value="Unassembled WGS sequence"/>
</dbReference>
<feature type="region of interest" description="Disordered" evidence="2">
    <location>
        <begin position="1"/>
        <end position="72"/>
    </location>
</feature>
<evidence type="ECO:0000313" key="5">
    <source>
        <dbReference type="EMBL" id="KAK3941809.1"/>
    </source>
</evidence>
<feature type="compositionally biased region" description="Polar residues" evidence="2">
    <location>
        <begin position="1231"/>
        <end position="1242"/>
    </location>
</feature>
<keyword evidence="6" id="KW-1185">Reference proteome</keyword>
<feature type="compositionally biased region" description="Basic and acidic residues" evidence="2">
    <location>
        <begin position="14"/>
        <end position="23"/>
    </location>
</feature>
<evidence type="ECO:0000313" key="6">
    <source>
        <dbReference type="Proteomes" id="UP001303473"/>
    </source>
</evidence>
<gene>
    <name evidence="5" type="ORF">QBC46DRAFT_457976</name>
</gene>
<feature type="region of interest" description="Disordered" evidence="2">
    <location>
        <begin position="1223"/>
        <end position="1243"/>
    </location>
</feature>
<dbReference type="InterPro" id="IPR056884">
    <property type="entry name" value="NPHP3-like_N"/>
</dbReference>
<dbReference type="SUPFAM" id="SSF50998">
    <property type="entry name" value="Quinoprotein alcohol dehydrogenase-like"/>
    <property type="match status" value="1"/>
</dbReference>
<dbReference type="EMBL" id="MU853779">
    <property type="protein sequence ID" value="KAK3941809.1"/>
    <property type="molecule type" value="Genomic_DNA"/>
</dbReference>
<reference evidence="6" key="1">
    <citation type="journal article" date="2023" name="Mol. Phylogenet. Evol.">
        <title>Genome-scale phylogeny and comparative genomics of the fungal order Sordariales.</title>
        <authorList>
            <person name="Hensen N."/>
            <person name="Bonometti L."/>
            <person name="Westerberg I."/>
            <person name="Brannstrom I.O."/>
            <person name="Guillou S."/>
            <person name="Cros-Aarteil S."/>
            <person name="Calhoun S."/>
            <person name="Haridas S."/>
            <person name="Kuo A."/>
            <person name="Mondo S."/>
            <person name="Pangilinan J."/>
            <person name="Riley R."/>
            <person name="LaButti K."/>
            <person name="Andreopoulos B."/>
            <person name="Lipzen A."/>
            <person name="Chen C."/>
            <person name="Yan M."/>
            <person name="Daum C."/>
            <person name="Ng V."/>
            <person name="Clum A."/>
            <person name="Steindorff A."/>
            <person name="Ohm R.A."/>
            <person name="Martin F."/>
            <person name="Silar P."/>
            <person name="Natvig D.O."/>
            <person name="Lalanne C."/>
            <person name="Gautier V."/>
            <person name="Ament-Velasquez S.L."/>
            <person name="Kruys A."/>
            <person name="Hutchinson M.I."/>
            <person name="Powell A.J."/>
            <person name="Barry K."/>
            <person name="Miller A.N."/>
            <person name="Grigoriev I.V."/>
            <person name="Debuchy R."/>
            <person name="Gladieux P."/>
            <person name="Hiltunen Thoren M."/>
            <person name="Johannesson H."/>
        </authorList>
    </citation>
    <scope>NUCLEOTIDE SEQUENCE [LARGE SCALE GENOMIC DNA]</scope>
    <source>
        <strain evidence="6">CBS 340.73</strain>
    </source>
</reference>
<dbReference type="SUPFAM" id="SSF82171">
    <property type="entry name" value="DPP6 N-terminal domain-like"/>
    <property type="match status" value="1"/>
</dbReference>
<dbReference type="SUPFAM" id="SSF53474">
    <property type="entry name" value="alpha/beta-Hydrolases"/>
    <property type="match status" value="1"/>
</dbReference>
<dbReference type="PANTHER" id="PTHR10039:SF16">
    <property type="entry name" value="GPI INOSITOL-DEACYLASE"/>
    <property type="match status" value="1"/>
</dbReference>
<evidence type="ECO:0000256" key="1">
    <source>
        <dbReference type="ARBA" id="ARBA00022737"/>
    </source>
</evidence>
<feature type="domain" description="Nephrocystin 3-like N-terminal" evidence="4">
    <location>
        <begin position="380"/>
        <end position="543"/>
    </location>
</feature>
<feature type="domain" description="GPI inositol-deacylase winged helix" evidence="3">
    <location>
        <begin position="654"/>
        <end position="730"/>
    </location>
</feature>
<dbReference type="Gene3D" id="3.40.50.1820">
    <property type="entry name" value="alpha/beta hydrolase"/>
    <property type="match status" value="1"/>
</dbReference>
<accession>A0AAN6S622</accession>
<comment type="caution">
    <text evidence="5">The sequence shown here is derived from an EMBL/GenBank/DDBJ whole genome shotgun (WGS) entry which is preliminary data.</text>
</comment>
<dbReference type="InterPro" id="IPR015943">
    <property type="entry name" value="WD40/YVTN_repeat-like_dom_sf"/>
</dbReference>
<dbReference type="InterPro" id="IPR027417">
    <property type="entry name" value="P-loop_NTPase"/>
</dbReference>
<organism evidence="5 6">
    <name type="scientific">Diplogelasinospora grovesii</name>
    <dbReference type="NCBI Taxonomy" id="303347"/>
    <lineage>
        <taxon>Eukaryota</taxon>
        <taxon>Fungi</taxon>
        <taxon>Dikarya</taxon>
        <taxon>Ascomycota</taxon>
        <taxon>Pezizomycotina</taxon>
        <taxon>Sordariomycetes</taxon>
        <taxon>Sordariomycetidae</taxon>
        <taxon>Sordariales</taxon>
        <taxon>Diplogelasinosporaceae</taxon>
        <taxon>Diplogelasinospora</taxon>
    </lineage>
</organism>
<dbReference type="Gene3D" id="3.40.50.300">
    <property type="entry name" value="P-loop containing nucleotide triphosphate hydrolases"/>
    <property type="match status" value="1"/>
</dbReference>
<dbReference type="InterPro" id="IPR054471">
    <property type="entry name" value="GPIID_WHD"/>
</dbReference>
<sequence>MGLKFKKLVSLTRKGSDDAEKPAVEAANPKSSESAISVARKEDQGATSFSTSNERQHSGRASESGPGPLGLSVVYTPNTGHKADIVFVHGLGGTSRLTWSKHRDPALFWPSTFLPLEPDLCLARILTFGYDASFQRAGNAATSVLDFAKYLLSDLKNGLDAHGEDLQMGKVPLIFVVHSMGGLVVKEAYLHGQNNPEHESIIKSITAITFLATPHRGTNLAKILNRILQSAVVTGPKQYITDLSRNSPALQKLNEQFRHIAPRLDIVSFYETLPTAIGLKKARVMVVEKDSSVLGYPGETSKALDADHHGICKFESPLDPNYISVRNVLKSFISKIISTGQHDARGTKSVELSQELGALLGIGDTPESDYNFFRDQWRQGTSAWILQDDIFVAWLRALETRPRLLWINGAAATGKSVLSSFIVNSLVERGFSCQYHFLRFSDQAKRSLSLCLRSIALQLAQGVPEFASRVLELAGQRIGFETADTRIVWERLFKSILPGLGLTEPVYWVIDGLDESDDPRALIRFLSDACPSNVPLRILVVGRNTPDLAAAFQKVPAALGLTKINIDDNSGDLRCYIEQELGVSRKDSLRVGIVQRIVEGAGSNFLWARFAVERVNQCHRAADIELALQQLPVGMEPLYDRMASLVAGQPSAVARELASAILQCLACALRVLTISELMQASGQDASEMLDPERSIVDLCGGFAVVDNSAHVIMVHQTAREYLLGGDSSTDDSIARPFRVDGHAAHLRMFLSCMRCLMTSGLRGKLSRGQKPELLDYAAASWASHLSAAPADSKETSDTLRKFLRGQWVLTWIQVAAASGQLRLLVQASKHLARYARRRRRHDDAALDAELAESWSVDLVKLVGKFGHTLQRSPEAIHKHIAPFCPSSSALYQLFGKTDKSVAVVGQRSGTWDDSLARISLGHDVFASSLSAAGPLVAILEGSGNVSLFDAAVFEESAVSPIVHGECVDRCVLNSAATLLATYGYHSIKIWDTSTGKCRLSVPNTASQPQPLAMMFVGDHDSSLLVGADDRRIRSLDLTRPSPEWETVAELDEQELDGHFLNAASHMALSRDGSLVAVAYRGHPLSAWEVDGPMHIGHCWRARDEVARGEVIEAVWHPHAPVVVGLYIEGTVFRWDVYGGAPDELATGASRLALSGDGNLFATGDVRGRVRIYTTADFAPLYQLAAEDYVLDLAFSPDACRLYDLRGSHGNAWEPNALLSYADQSGTRDGDSETPSLAQSSTEPLWGQAPRVDAITALAASPAGRLYCYGTEKGKVWLHDVHEGKLANVHSGLSFLSIATLAWSDDGQHICFSDSSKKVFVLSIGRGPSRDKLVETKAAVPMKSVRGPVLQLIFHPTASHVLVCAQSTIHTISLASGSVTRSLKLDASSRRRWVVHPQAPDLLIGVSAAGAVVLDWQLDGRQVYSFDCPSMLGTQTVEGRSVHGVPDRVLVTRDKKHLLVQISTSEGSREKSFLYLSASTFATPADSVDRITFGPISVSPDVLPTALSSQVALCLAFLPHDRLIFLSKEYLVASWKVSGAHLPLAVPSSSIKPTPDSNSGFAVSGAAPGSLAKDLFPLPGDWINRDCLGLCTLWEKERSLLCPRNGEVAVVRCIDLV</sequence>
<protein>
    <submittedName>
        <fullName evidence="5">NACHT and WD domain protein</fullName>
    </submittedName>
</protein>
<evidence type="ECO:0000256" key="2">
    <source>
        <dbReference type="SAM" id="MobiDB-lite"/>
    </source>
</evidence>
<dbReference type="Pfam" id="PF22939">
    <property type="entry name" value="WHD_GPIID"/>
    <property type="match status" value="1"/>
</dbReference>
<dbReference type="PANTHER" id="PTHR10039">
    <property type="entry name" value="AMELOGENIN"/>
    <property type="match status" value="1"/>
</dbReference>
<dbReference type="InterPro" id="IPR029058">
    <property type="entry name" value="AB_hydrolase_fold"/>
</dbReference>
<dbReference type="Pfam" id="PF24883">
    <property type="entry name" value="NPHP3_N"/>
    <property type="match status" value="1"/>
</dbReference>